<keyword evidence="2" id="KW-0500">Molybdenum</keyword>
<dbReference type="Proteomes" id="UP000315534">
    <property type="component" value="Unassembled WGS sequence"/>
</dbReference>
<dbReference type="Gene3D" id="3.40.228.10">
    <property type="entry name" value="Dimethylsulfoxide Reductase, domain 2"/>
    <property type="match status" value="1"/>
</dbReference>
<evidence type="ECO:0000256" key="5">
    <source>
        <dbReference type="ARBA" id="ARBA00023004"/>
    </source>
</evidence>
<dbReference type="GO" id="GO:0030151">
    <property type="term" value="F:molybdenum ion binding"/>
    <property type="evidence" value="ECO:0007669"/>
    <property type="project" value="TreeGrafter"/>
</dbReference>
<evidence type="ECO:0000256" key="2">
    <source>
        <dbReference type="ARBA" id="ARBA00022505"/>
    </source>
</evidence>
<evidence type="ECO:0000256" key="3">
    <source>
        <dbReference type="ARBA" id="ARBA00022723"/>
    </source>
</evidence>
<dbReference type="InterPro" id="IPR050612">
    <property type="entry name" value="Prok_Mopterin_Oxidored"/>
</dbReference>
<dbReference type="SUPFAM" id="SSF53706">
    <property type="entry name" value="Formate dehydrogenase/DMSO reductase, domains 1-3"/>
    <property type="match status" value="1"/>
</dbReference>
<dbReference type="PANTHER" id="PTHR43742:SF10">
    <property type="entry name" value="TRIMETHYLAMINE-N-OXIDE REDUCTASE 2"/>
    <property type="match status" value="1"/>
</dbReference>
<dbReference type="InterPro" id="IPR006656">
    <property type="entry name" value="Mopterin_OxRdtase"/>
</dbReference>
<dbReference type="PANTHER" id="PTHR43742">
    <property type="entry name" value="TRIMETHYLAMINE-N-OXIDE REDUCTASE"/>
    <property type="match status" value="1"/>
</dbReference>
<keyword evidence="5" id="KW-0408">Iron</keyword>
<dbReference type="Gene3D" id="2.20.25.90">
    <property type="entry name" value="ADC-like domains"/>
    <property type="match status" value="1"/>
</dbReference>
<sequence>MTPTKNSDRRERVVTTCCSYDCGGRCLLKVHLEEGRIKRIGTDNRPGPGLKACPRGLAQGDVVYAPDRLTRPLKRVGERGSGDFQPIPWDVALETVARELKRVKEQCGTESIFLIDHYGCESALHGTSRNMARRFFCMLGGCTTYWGNASLEAAHFASKVTLGTPFTGNSRDNLLHSRLIIMWGWNPVATRFGPDTVSYLASARKAGAKIICVDPRHSQSADALADQWIPIRPGTDAALLTAMAYVMIAEDLYEHHFIDTYTLGFDEFADYVLGKVDDVPKTPAWAEGITGVPAKTTEQLARDYATLKPAALWASWAPGRTAFGEQYHRAAITLAAMTGNIGKKGGHVAGGTGRMPLGSLRRSFMTPKSSTPSVHVTKVYDALIHGKSGGYPSDIKLLYIVGSNLLNQFLNTNKGVKALKTPEFIVVHELFLTPTARYADIILPVTHFLERQDVGQPWTGGPYYIYMHKVAEPIPETKSDLTIFTELASRLGLSHYNDKSDEDWLREFVEATPGLPDFETFKGSGVHRIELDRPWVAFREQIEDPMQHPFQTPSGKIEIYSQKLAEKDDPLIPAIPKYIEPWEGPRDPLVVKYPIQLV</sequence>
<evidence type="ECO:0000256" key="4">
    <source>
        <dbReference type="ARBA" id="ARBA00023002"/>
    </source>
</evidence>
<organism evidence="8 9">
    <name type="scientific">candidate division TA06 bacterium</name>
    <dbReference type="NCBI Taxonomy" id="2250710"/>
    <lineage>
        <taxon>Bacteria</taxon>
        <taxon>Bacteria division TA06</taxon>
    </lineage>
</organism>
<evidence type="ECO:0000259" key="7">
    <source>
        <dbReference type="PROSITE" id="PS51669"/>
    </source>
</evidence>
<keyword evidence="6" id="KW-0411">Iron-sulfur</keyword>
<feature type="non-terminal residue" evidence="8">
    <location>
        <position position="598"/>
    </location>
</feature>
<keyword evidence="4" id="KW-0560">Oxidoreductase</keyword>
<dbReference type="GO" id="GO:0051536">
    <property type="term" value="F:iron-sulfur cluster binding"/>
    <property type="evidence" value="ECO:0007669"/>
    <property type="project" value="UniProtKB-KW"/>
</dbReference>
<dbReference type="SMART" id="SM00926">
    <property type="entry name" value="Molybdop_Fe4S4"/>
    <property type="match status" value="1"/>
</dbReference>
<evidence type="ECO:0000256" key="1">
    <source>
        <dbReference type="ARBA" id="ARBA00001942"/>
    </source>
</evidence>
<dbReference type="EMBL" id="SOIP01000049">
    <property type="protein sequence ID" value="TET83214.1"/>
    <property type="molecule type" value="Genomic_DNA"/>
</dbReference>
<proteinExistence type="predicted"/>
<dbReference type="GO" id="GO:0009061">
    <property type="term" value="P:anaerobic respiration"/>
    <property type="evidence" value="ECO:0007669"/>
    <property type="project" value="TreeGrafter"/>
</dbReference>
<keyword evidence="3" id="KW-0479">Metal-binding</keyword>
<dbReference type="Gene3D" id="3.40.50.740">
    <property type="match status" value="1"/>
</dbReference>
<dbReference type="Gene3D" id="3.30.2070.10">
    <property type="entry name" value="Formate dehydrogenase/DMSO reductase"/>
    <property type="match status" value="1"/>
</dbReference>
<comment type="cofactor">
    <cofactor evidence="1">
        <name>Mo-bis(molybdopterin guanine dinucleotide)</name>
        <dbReference type="ChEBI" id="CHEBI:60539"/>
    </cofactor>
</comment>
<dbReference type="Pfam" id="PF04879">
    <property type="entry name" value="Molybdop_Fe4S4"/>
    <property type="match status" value="1"/>
</dbReference>
<dbReference type="GO" id="GO:0009055">
    <property type="term" value="F:electron transfer activity"/>
    <property type="evidence" value="ECO:0007669"/>
    <property type="project" value="TreeGrafter"/>
</dbReference>
<dbReference type="GO" id="GO:0030288">
    <property type="term" value="C:outer membrane-bounded periplasmic space"/>
    <property type="evidence" value="ECO:0007669"/>
    <property type="project" value="TreeGrafter"/>
</dbReference>
<dbReference type="InterPro" id="IPR006963">
    <property type="entry name" value="Mopterin_OxRdtase_4Fe-4S_dom"/>
</dbReference>
<gene>
    <name evidence="8" type="ORF">E3J38_00860</name>
</gene>
<accession>A0A523XV80</accession>
<dbReference type="PROSITE" id="PS51669">
    <property type="entry name" value="4FE4S_MOW_BIS_MGD"/>
    <property type="match status" value="1"/>
</dbReference>
<feature type="domain" description="4Fe-4S Mo/W bis-MGD-type" evidence="7">
    <location>
        <begin position="11"/>
        <end position="67"/>
    </location>
</feature>
<reference evidence="8 9" key="1">
    <citation type="submission" date="2019-03" db="EMBL/GenBank/DDBJ databases">
        <title>Metabolic potential of uncultured bacteria and archaea associated with petroleum seepage in deep-sea sediments.</title>
        <authorList>
            <person name="Dong X."/>
            <person name="Hubert C."/>
        </authorList>
    </citation>
    <scope>NUCLEOTIDE SEQUENCE [LARGE SCALE GENOMIC DNA]</scope>
    <source>
        <strain evidence="8">E29_bin36</strain>
    </source>
</reference>
<evidence type="ECO:0000313" key="8">
    <source>
        <dbReference type="EMBL" id="TET83214.1"/>
    </source>
</evidence>
<comment type="caution">
    <text evidence="8">The sequence shown here is derived from an EMBL/GenBank/DDBJ whole genome shotgun (WGS) entry which is preliminary data.</text>
</comment>
<dbReference type="GO" id="GO:0016491">
    <property type="term" value="F:oxidoreductase activity"/>
    <property type="evidence" value="ECO:0007669"/>
    <property type="project" value="UniProtKB-KW"/>
</dbReference>
<name>A0A523XV80_UNCT6</name>
<evidence type="ECO:0000256" key="6">
    <source>
        <dbReference type="ARBA" id="ARBA00023014"/>
    </source>
</evidence>
<dbReference type="Pfam" id="PF00384">
    <property type="entry name" value="Molybdopterin"/>
    <property type="match status" value="1"/>
</dbReference>
<dbReference type="AlphaFoldDB" id="A0A523XV80"/>
<evidence type="ECO:0000313" key="9">
    <source>
        <dbReference type="Proteomes" id="UP000315534"/>
    </source>
</evidence>
<protein>
    <submittedName>
        <fullName evidence="8">Dimethyl sulfoxide reductase subunit A</fullName>
    </submittedName>
</protein>